<feature type="binding site" evidence="3">
    <location>
        <position position="39"/>
    </location>
    <ligand>
        <name>NAD(+)</name>
        <dbReference type="ChEBI" id="CHEBI:57540"/>
    </ligand>
</feature>
<keyword evidence="4" id="KW-0560">Oxidoreductase</keyword>
<evidence type="ECO:0000313" key="8">
    <source>
        <dbReference type="Proteomes" id="UP001237156"/>
    </source>
</evidence>
<dbReference type="CDD" id="cd05291">
    <property type="entry name" value="HicDH_like"/>
    <property type="match status" value="1"/>
</dbReference>
<evidence type="ECO:0000256" key="4">
    <source>
        <dbReference type="RuleBase" id="RU003369"/>
    </source>
</evidence>
<dbReference type="GO" id="GO:0004459">
    <property type="term" value="F:L-lactate dehydrogenase (NAD+) activity"/>
    <property type="evidence" value="ECO:0007669"/>
    <property type="project" value="TreeGrafter"/>
</dbReference>
<comment type="similarity">
    <text evidence="4">Belongs to the LDH/MDH superfamily.</text>
</comment>
<feature type="binding site" evidence="3">
    <location>
        <begin position="14"/>
        <end position="19"/>
    </location>
    <ligand>
        <name>NAD(+)</name>
        <dbReference type="ChEBI" id="CHEBI:57540"/>
    </ligand>
</feature>
<comment type="function">
    <text evidence="1">Catalyzes the reversible oxidation of malate to oxaloacetate.</text>
</comment>
<dbReference type="SUPFAM" id="SSF51735">
    <property type="entry name" value="NAD(P)-binding Rossmann-fold domains"/>
    <property type="match status" value="1"/>
</dbReference>
<gene>
    <name evidence="7" type="ORF">QB898_05715</name>
</gene>
<accession>A0AAW6RFQ3</accession>
<dbReference type="Pfam" id="PF00056">
    <property type="entry name" value="Ldh_1_N"/>
    <property type="match status" value="1"/>
</dbReference>
<dbReference type="PANTHER" id="PTHR43128:SF31">
    <property type="entry name" value="L-LACTATE DEHYDROGENASE"/>
    <property type="match status" value="1"/>
</dbReference>
<dbReference type="InterPro" id="IPR036291">
    <property type="entry name" value="NAD(P)-bd_dom_sf"/>
</dbReference>
<comment type="caution">
    <text evidence="7">The sequence shown here is derived from an EMBL/GenBank/DDBJ whole genome shotgun (WGS) entry which is preliminary data.</text>
</comment>
<feature type="domain" description="Lactate/malate dehydrogenase C-terminal" evidence="6">
    <location>
        <begin position="150"/>
        <end position="312"/>
    </location>
</feature>
<dbReference type="Gene3D" id="3.90.110.10">
    <property type="entry name" value="Lactate dehydrogenase/glycoside hydrolase, family 4, C-terminal"/>
    <property type="match status" value="1"/>
</dbReference>
<dbReference type="PRINTS" id="PR00086">
    <property type="entry name" value="LLDHDRGNASE"/>
</dbReference>
<keyword evidence="8" id="KW-1185">Reference proteome</keyword>
<dbReference type="AlphaFoldDB" id="A0AAW6RFQ3"/>
<name>A0AAW6RFQ3_9BURK</name>
<dbReference type="RefSeq" id="WP_279524158.1">
    <property type="nucleotide sequence ID" value="NZ_JARVII010000009.1"/>
</dbReference>
<dbReference type="InterPro" id="IPR001557">
    <property type="entry name" value="L-lactate/malate_DH"/>
</dbReference>
<evidence type="ECO:0000256" key="2">
    <source>
        <dbReference type="PIRSR" id="PIRSR000102-1"/>
    </source>
</evidence>
<feature type="binding site" evidence="3">
    <location>
        <begin position="123"/>
        <end position="125"/>
    </location>
    <ligand>
        <name>NAD(+)</name>
        <dbReference type="ChEBI" id="CHEBI:57540"/>
    </ligand>
</feature>
<protein>
    <submittedName>
        <fullName evidence="7">L-lactate dehydrogenase</fullName>
    </submittedName>
</protein>
<feature type="domain" description="Lactate/malate dehydrogenase N-terminal" evidence="5">
    <location>
        <begin position="9"/>
        <end position="146"/>
    </location>
</feature>
<evidence type="ECO:0000259" key="5">
    <source>
        <dbReference type="Pfam" id="PF00056"/>
    </source>
</evidence>
<dbReference type="Pfam" id="PF02866">
    <property type="entry name" value="Ldh_1_C"/>
    <property type="match status" value="1"/>
</dbReference>
<sequence length="319" mass="34725">MMGNIKLRKAAIIGTGHVGSHVAFSLATQGEVDELWMVDIDKQKAIAQATDVNDAVSYLPHEVTARACEPEDIGGCDILVISAGPLPRPDQDRLDTLGDTVAVLKEFLPRVKASGFGGFIISISNPADVVAAYVQRYLDYPARKIISSGTALDSARLQRLVAGLCRVSRRSLTCYALGEHGGSAMVPWSHVRVQGIALDQLQKDLPQRFPAFDREKVTQDMKHGGYLVLEGKGSTEFGIASAVTEIVRAIFHDEKKALPVSCLLQGEYGQRQVFASVPALLGKDGVEEILELRMTPAEQAQFQASCDRIREYMALSQKM</sequence>
<dbReference type="SUPFAM" id="SSF56327">
    <property type="entry name" value="LDH C-terminal domain-like"/>
    <property type="match status" value="1"/>
</dbReference>
<dbReference type="PIRSF" id="PIRSF000102">
    <property type="entry name" value="Lac_mal_DH"/>
    <property type="match status" value="1"/>
</dbReference>
<evidence type="ECO:0000313" key="7">
    <source>
        <dbReference type="EMBL" id="MDG9699223.1"/>
    </source>
</evidence>
<evidence type="ECO:0000259" key="6">
    <source>
        <dbReference type="Pfam" id="PF02866"/>
    </source>
</evidence>
<dbReference type="Proteomes" id="UP001237156">
    <property type="component" value="Unassembled WGS sequence"/>
</dbReference>
<dbReference type="EMBL" id="JARVII010000009">
    <property type="protein sequence ID" value="MDG9699223.1"/>
    <property type="molecule type" value="Genomic_DNA"/>
</dbReference>
<dbReference type="InterPro" id="IPR001236">
    <property type="entry name" value="Lactate/malate_DH_N"/>
</dbReference>
<dbReference type="GO" id="GO:0006089">
    <property type="term" value="P:lactate metabolic process"/>
    <property type="evidence" value="ECO:0007669"/>
    <property type="project" value="TreeGrafter"/>
</dbReference>
<dbReference type="Gene3D" id="3.40.50.720">
    <property type="entry name" value="NAD(P)-binding Rossmann-like Domain"/>
    <property type="match status" value="1"/>
</dbReference>
<proteinExistence type="inferred from homology"/>
<dbReference type="PANTHER" id="PTHR43128">
    <property type="entry name" value="L-2-HYDROXYCARBOXYLATE DEHYDROGENASE (NAD(P)(+))"/>
    <property type="match status" value="1"/>
</dbReference>
<dbReference type="InterPro" id="IPR022383">
    <property type="entry name" value="Lactate/malate_DH_C"/>
</dbReference>
<dbReference type="InterPro" id="IPR015955">
    <property type="entry name" value="Lactate_DH/Glyco_Ohase_4_C"/>
</dbReference>
<reference evidence="7 8" key="1">
    <citation type="submission" date="2023-04" db="EMBL/GenBank/DDBJ databases">
        <title>Ottowia paracancer sp. nov., isolated from human stomach.</title>
        <authorList>
            <person name="Song Y."/>
        </authorList>
    </citation>
    <scope>NUCLEOTIDE SEQUENCE [LARGE SCALE GENOMIC DNA]</scope>
    <source>
        <strain evidence="7 8">10c7w1</strain>
    </source>
</reference>
<evidence type="ECO:0000256" key="3">
    <source>
        <dbReference type="PIRSR" id="PIRSR000102-3"/>
    </source>
</evidence>
<evidence type="ECO:0000256" key="1">
    <source>
        <dbReference type="ARBA" id="ARBA00003966"/>
    </source>
</evidence>
<feature type="active site" description="Proton acceptor" evidence="2">
    <location>
        <position position="180"/>
    </location>
</feature>
<organism evidence="7 8">
    <name type="scientific">Ottowia cancrivicina</name>
    <dbReference type="NCBI Taxonomy" id="3040346"/>
    <lineage>
        <taxon>Bacteria</taxon>
        <taxon>Pseudomonadati</taxon>
        <taxon>Pseudomonadota</taxon>
        <taxon>Betaproteobacteria</taxon>
        <taxon>Burkholderiales</taxon>
        <taxon>Comamonadaceae</taxon>
        <taxon>Ottowia</taxon>
    </lineage>
</organism>
<keyword evidence="3" id="KW-0520">NAD</keyword>